<keyword evidence="7 9" id="KW-1133">Transmembrane helix</keyword>
<dbReference type="Pfam" id="PF03611">
    <property type="entry name" value="EIIC-GAT"/>
    <property type="match status" value="1"/>
</dbReference>
<feature type="transmembrane region" description="Helical" evidence="9">
    <location>
        <begin position="80"/>
        <end position="107"/>
    </location>
</feature>
<keyword evidence="4" id="KW-0762">Sugar transport</keyword>
<proteinExistence type="predicted"/>
<dbReference type="eggNOG" id="COG3775">
    <property type="taxonomic scope" value="Bacteria"/>
</dbReference>
<evidence type="ECO:0000256" key="5">
    <source>
        <dbReference type="ARBA" id="ARBA00022683"/>
    </source>
</evidence>
<feature type="transmembrane region" description="Helical" evidence="9">
    <location>
        <begin position="366"/>
        <end position="392"/>
    </location>
</feature>
<organism evidence="10 11">
    <name type="scientific">Thermoanaerobacter italicus (strain DSM 9252 / Ab9)</name>
    <dbReference type="NCBI Taxonomy" id="580331"/>
    <lineage>
        <taxon>Bacteria</taxon>
        <taxon>Bacillati</taxon>
        <taxon>Bacillota</taxon>
        <taxon>Clostridia</taxon>
        <taxon>Thermoanaerobacterales</taxon>
        <taxon>Thermoanaerobacteraceae</taxon>
        <taxon>Thermoanaerobacter</taxon>
    </lineage>
</organism>
<dbReference type="KEGG" id="tit:Thit_0156"/>
<dbReference type="GO" id="GO:0015577">
    <property type="term" value="F:galactitol transmembrane transporter activity"/>
    <property type="evidence" value="ECO:0007669"/>
    <property type="project" value="InterPro"/>
</dbReference>
<dbReference type="GO" id="GO:0009401">
    <property type="term" value="P:phosphoenolpyruvate-dependent sugar phosphotransferase system"/>
    <property type="evidence" value="ECO:0007669"/>
    <property type="project" value="UniProtKB-KW"/>
</dbReference>
<feature type="transmembrane region" description="Helical" evidence="9">
    <location>
        <begin position="215"/>
        <end position="238"/>
    </location>
</feature>
<dbReference type="RefSeq" id="WP_012994330.1">
    <property type="nucleotide sequence ID" value="NC_013921.1"/>
</dbReference>
<feature type="transmembrane region" description="Helical" evidence="9">
    <location>
        <begin position="6"/>
        <end position="26"/>
    </location>
</feature>
<dbReference type="Proteomes" id="UP000001552">
    <property type="component" value="Chromosome"/>
</dbReference>
<gene>
    <name evidence="10" type="ordered locus">Thit_0156</name>
</gene>
<evidence type="ECO:0000256" key="6">
    <source>
        <dbReference type="ARBA" id="ARBA00022692"/>
    </source>
</evidence>
<dbReference type="HOGENOM" id="CLU_040393_0_0_9"/>
<dbReference type="OrthoDB" id="9787936at2"/>
<protein>
    <submittedName>
        <fullName evidence="10">PTS system Galactitol-specific IIC component</fullName>
    </submittedName>
</protein>
<evidence type="ECO:0000256" key="1">
    <source>
        <dbReference type="ARBA" id="ARBA00004651"/>
    </source>
</evidence>
<feature type="transmembrane region" description="Helical" evidence="9">
    <location>
        <begin position="38"/>
        <end position="60"/>
    </location>
</feature>
<feature type="transmembrane region" description="Helical" evidence="9">
    <location>
        <begin position="334"/>
        <end position="354"/>
    </location>
</feature>
<comment type="subcellular location">
    <subcellularLocation>
        <location evidence="1">Cell membrane</location>
        <topology evidence="1">Multi-pass membrane protein</topology>
    </subcellularLocation>
</comment>
<keyword evidence="6 9" id="KW-0812">Transmembrane</keyword>
<dbReference type="InterPro" id="IPR013853">
    <property type="entry name" value="EIIC-GAT"/>
</dbReference>
<dbReference type="PANTHER" id="PTHR37324">
    <property type="entry name" value="PTS SYSTEM GALACTITOL-SPECIFIC EIIC COMPONENT"/>
    <property type="match status" value="1"/>
</dbReference>
<evidence type="ECO:0000256" key="3">
    <source>
        <dbReference type="ARBA" id="ARBA00022475"/>
    </source>
</evidence>
<evidence type="ECO:0000256" key="9">
    <source>
        <dbReference type="SAM" id="Phobius"/>
    </source>
</evidence>
<name>D3T5V3_THEIA</name>
<keyword evidence="5" id="KW-0598">Phosphotransferase system</keyword>
<dbReference type="AlphaFoldDB" id="D3T5V3"/>
<dbReference type="EMBL" id="CP001936">
    <property type="protein sequence ID" value="ADD01484.1"/>
    <property type="molecule type" value="Genomic_DNA"/>
</dbReference>
<reference evidence="10" key="1">
    <citation type="submission" date="2010-02" db="EMBL/GenBank/DDBJ databases">
        <title>Complete sequence of Thermoanaerobacter italicus Ab9.</title>
        <authorList>
            <consortium name="US DOE Joint Genome Institute"/>
            <person name="Lucas S."/>
            <person name="Copeland A."/>
            <person name="Lapidus A."/>
            <person name="Cheng J.-F."/>
            <person name="Bruce D."/>
            <person name="Goodwin L."/>
            <person name="Pitluck S."/>
            <person name="Chertkov O."/>
            <person name="Detter J.C."/>
            <person name="Han C."/>
            <person name="Tapia R."/>
            <person name="Land M."/>
            <person name="Hauser L."/>
            <person name="Kyrpides N."/>
            <person name="Mikhailova N."/>
            <person name="Hemme C.L."/>
            <person name="Woyke T."/>
        </authorList>
    </citation>
    <scope>NUCLEOTIDE SEQUENCE [LARGE SCALE GENOMIC DNA]</scope>
    <source>
        <strain evidence="10">Ab9</strain>
    </source>
</reference>
<evidence type="ECO:0000313" key="10">
    <source>
        <dbReference type="EMBL" id="ADD01484.1"/>
    </source>
</evidence>
<evidence type="ECO:0000256" key="8">
    <source>
        <dbReference type="ARBA" id="ARBA00023136"/>
    </source>
</evidence>
<feature type="transmembrane region" description="Helical" evidence="9">
    <location>
        <begin position="142"/>
        <end position="163"/>
    </location>
</feature>
<evidence type="ECO:0000256" key="2">
    <source>
        <dbReference type="ARBA" id="ARBA00022448"/>
    </source>
</evidence>
<feature type="transmembrane region" description="Helical" evidence="9">
    <location>
        <begin position="412"/>
        <end position="437"/>
    </location>
</feature>
<dbReference type="PIRSF" id="PIRSF006304">
    <property type="entry name" value="GatC"/>
    <property type="match status" value="1"/>
</dbReference>
<keyword evidence="3" id="KW-1003">Cell membrane</keyword>
<feature type="transmembrane region" description="Helical" evidence="9">
    <location>
        <begin position="244"/>
        <end position="263"/>
    </location>
</feature>
<dbReference type="PANTHER" id="PTHR37324:SF2">
    <property type="entry name" value="PTS SYSTEM GALACTITOL-SPECIFIC EIIC COMPONENT"/>
    <property type="match status" value="1"/>
</dbReference>
<evidence type="ECO:0000256" key="7">
    <source>
        <dbReference type="ARBA" id="ARBA00022989"/>
    </source>
</evidence>
<keyword evidence="11" id="KW-1185">Reference proteome</keyword>
<evidence type="ECO:0000256" key="4">
    <source>
        <dbReference type="ARBA" id="ARBA00022597"/>
    </source>
</evidence>
<keyword evidence="2" id="KW-0813">Transport</keyword>
<dbReference type="GO" id="GO:0005886">
    <property type="term" value="C:plasma membrane"/>
    <property type="evidence" value="ECO:0007669"/>
    <property type="project" value="UniProtKB-SubCell"/>
</dbReference>
<keyword evidence="8 9" id="KW-0472">Membrane</keyword>
<dbReference type="InterPro" id="IPR004703">
    <property type="entry name" value="PTS_sugar-sp_permease"/>
</dbReference>
<sequence>MFAMLVKTFGAAVLLPIFILILELILGVKFSKAIRSALYIGVGLNGLISILNPYFLGAVGKAVSEMITTKGVHLPYVDTGWALLAAVGYSTKIGALIIPIGIGVNLVMLLLRWTNTLDLDIWNFWHWAFVGSMTYYATNNLWFGILAAVAIEMFLLVIADITAPTMQKFFNLPGLSFPHASGQGAVLLAPPFKWFFTKIGLTKLQISSRTVREKFGILGDSVVIGFIISSIIGFLAWGNRLGDIQTWSQILTLGIGTGAYIYLYPKATGALLEGFVPLNERVRDILSRKGIQRELNFGMDSALTVGHPDVITTGLLTMITAVPLVFLLPGNKFLMLADLGVTPFFLASAVTAVMGGNIIASYITTVVGIIITLYISSAGSPLFFHTVTSLGISLPDTGAAMVGADIRPLHGLFYFLGKTPIGLIVLYVSIFVILFSFKKNPTAWYRAFGYAEDETSENR</sequence>
<accession>D3T5V3</accession>
<feature type="transmembrane region" description="Helical" evidence="9">
    <location>
        <begin position="310"/>
        <end position="328"/>
    </location>
</feature>
<evidence type="ECO:0000313" key="11">
    <source>
        <dbReference type="Proteomes" id="UP000001552"/>
    </source>
</evidence>